<proteinExistence type="inferred from homology"/>
<comment type="similarity">
    <text evidence="3">Belongs to the peptidase M24B family.</text>
</comment>
<dbReference type="EMBL" id="FNHZ01000001">
    <property type="protein sequence ID" value="SDM40859.1"/>
    <property type="molecule type" value="Genomic_DNA"/>
</dbReference>
<name>A0A1G9SZH9_9FIRM</name>
<dbReference type="PANTHER" id="PTHR46112">
    <property type="entry name" value="AMINOPEPTIDASE"/>
    <property type="match status" value="1"/>
</dbReference>
<dbReference type="InterPro" id="IPR000587">
    <property type="entry name" value="Creatinase_N"/>
</dbReference>
<dbReference type="PANTHER" id="PTHR46112:SF3">
    <property type="entry name" value="AMINOPEPTIDASE YPDF"/>
    <property type="match status" value="1"/>
</dbReference>
<dbReference type="Pfam" id="PF00557">
    <property type="entry name" value="Peptidase_M24"/>
    <property type="match status" value="1"/>
</dbReference>
<evidence type="ECO:0000313" key="7">
    <source>
        <dbReference type="Proteomes" id="UP000187651"/>
    </source>
</evidence>
<accession>A0A1G9SZH9</accession>
<dbReference type="PROSITE" id="PS00491">
    <property type="entry name" value="PROLINE_PEPTIDASE"/>
    <property type="match status" value="1"/>
</dbReference>
<dbReference type="CDD" id="cd01092">
    <property type="entry name" value="APP-like"/>
    <property type="match status" value="1"/>
</dbReference>
<dbReference type="RefSeq" id="WP_074520463.1">
    <property type="nucleotide sequence ID" value="NZ_FNHZ01000001.1"/>
</dbReference>
<organism evidence="6 7">
    <name type="scientific">Lachnospira pectinoschiza</name>
    <dbReference type="NCBI Taxonomy" id="28052"/>
    <lineage>
        <taxon>Bacteria</taxon>
        <taxon>Bacillati</taxon>
        <taxon>Bacillota</taxon>
        <taxon>Clostridia</taxon>
        <taxon>Lachnospirales</taxon>
        <taxon>Lachnospiraceae</taxon>
        <taxon>Lachnospira</taxon>
    </lineage>
</organism>
<dbReference type="InterPro" id="IPR036005">
    <property type="entry name" value="Creatinase/aminopeptidase-like"/>
</dbReference>
<evidence type="ECO:0000256" key="3">
    <source>
        <dbReference type="RuleBase" id="RU000590"/>
    </source>
</evidence>
<reference evidence="7" key="1">
    <citation type="submission" date="2016-10" db="EMBL/GenBank/DDBJ databases">
        <authorList>
            <person name="Varghese N."/>
            <person name="Submissions S."/>
        </authorList>
    </citation>
    <scope>NUCLEOTIDE SEQUENCE [LARGE SCALE GENOMIC DNA]</scope>
    <source>
        <strain evidence="7">M83</strain>
    </source>
</reference>
<dbReference type="InterPro" id="IPR050659">
    <property type="entry name" value="Peptidase_M24B"/>
</dbReference>
<evidence type="ECO:0000256" key="1">
    <source>
        <dbReference type="ARBA" id="ARBA00022723"/>
    </source>
</evidence>
<protein>
    <submittedName>
        <fullName evidence="6">Xaa-Pro dipeptidase</fullName>
    </submittedName>
</protein>
<keyword evidence="7" id="KW-1185">Reference proteome</keyword>
<feature type="domain" description="Creatinase N-terminal" evidence="5">
    <location>
        <begin position="5"/>
        <end position="130"/>
    </location>
</feature>
<dbReference type="GO" id="GO:0046872">
    <property type="term" value="F:metal ion binding"/>
    <property type="evidence" value="ECO:0007669"/>
    <property type="project" value="UniProtKB-KW"/>
</dbReference>
<dbReference type="SUPFAM" id="SSF55920">
    <property type="entry name" value="Creatinase/aminopeptidase"/>
    <property type="match status" value="1"/>
</dbReference>
<evidence type="ECO:0000256" key="2">
    <source>
        <dbReference type="ARBA" id="ARBA00022801"/>
    </source>
</evidence>
<dbReference type="Gene3D" id="3.90.230.10">
    <property type="entry name" value="Creatinase/methionine aminopeptidase superfamily"/>
    <property type="match status" value="1"/>
</dbReference>
<dbReference type="OrthoDB" id="9806388at2"/>
<sequence>MKQNRVDRIFAALKEMNVQQMLIVDPMSIYYLTGIYQEPFERFYGLLIREDGKNVFFLNKLFNAPGELGVEKVWYSDTDDVAEVIMPYINPDWTLGVDKDIRARFLLPLMERNAAKGFVNSSIAVDTTRGIKDAEEQEKMRVASHINDLAIAKFKTLVHEGVTEKEVADQTLKIYQDLGADGFSFEPLVAFGKNAADPHHSPDNTVIKPGDCVLFDVGCIKDGYCSDMTRTFFYKEVSDKDRFIYDTTRAANEAAIAKIKPGIKLKELDKTARDLISNEGYGENFTHRLGHFIGLSEHEFGDVSSTNETEAKAGMIFSIEPGIYVTDEVGVRVEDLVLVTPEGVEVLNSYPKELEIIGK</sequence>
<dbReference type="AlphaFoldDB" id="A0A1G9SZH9"/>
<gene>
    <name evidence="6" type="ORF">SAMN05216544_0156</name>
</gene>
<dbReference type="InterPro" id="IPR000994">
    <property type="entry name" value="Pept_M24"/>
</dbReference>
<dbReference type="InterPro" id="IPR029149">
    <property type="entry name" value="Creatin/AminoP/Spt16_N"/>
</dbReference>
<keyword evidence="2" id="KW-0378">Hydrolase</keyword>
<dbReference type="SUPFAM" id="SSF53092">
    <property type="entry name" value="Creatinase/prolidase N-terminal domain"/>
    <property type="match status" value="1"/>
</dbReference>
<keyword evidence="1 3" id="KW-0479">Metal-binding</keyword>
<dbReference type="Pfam" id="PF01321">
    <property type="entry name" value="Creatinase_N"/>
    <property type="match status" value="1"/>
</dbReference>
<dbReference type="InterPro" id="IPR001131">
    <property type="entry name" value="Peptidase_M24B_aminopep-P_CS"/>
</dbReference>
<dbReference type="Gene3D" id="3.40.350.10">
    <property type="entry name" value="Creatinase/prolidase N-terminal domain"/>
    <property type="match status" value="1"/>
</dbReference>
<feature type="domain" description="Peptidase M24" evidence="4">
    <location>
        <begin position="138"/>
        <end position="341"/>
    </location>
</feature>
<evidence type="ECO:0000259" key="4">
    <source>
        <dbReference type="Pfam" id="PF00557"/>
    </source>
</evidence>
<evidence type="ECO:0000313" key="6">
    <source>
        <dbReference type="EMBL" id="SDM40859.1"/>
    </source>
</evidence>
<dbReference type="GO" id="GO:0016787">
    <property type="term" value="F:hydrolase activity"/>
    <property type="evidence" value="ECO:0007669"/>
    <property type="project" value="UniProtKB-KW"/>
</dbReference>
<evidence type="ECO:0000259" key="5">
    <source>
        <dbReference type="Pfam" id="PF01321"/>
    </source>
</evidence>
<dbReference type="Proteomes" id="UP000187651">
    <property type="component" value="Unassembled WGS sequence"/>
</dbReference>